<evidence type="ECO:0000313" key="5">
    <source>
        <dbReference type="EMBL" id="KTW27161.1"/>
    </source>
</evidence>
<name>A0A0W4ZFN3_PNEJ7</name>
<dbReference type="EMBL" id="LFWA01000015">
    <property type="protein sequence ID" value="KTW27161.1"/>
    <property type="molecule type" value="Genomic_DNA"/>
</dbReference>
<evidence type="ECO:0000313" key="6">
    <source>
        <dbReference type="Proteomes" id="UP000053447"/>
    </source>
</evidence>
<dbReference type="InterPro" id="IPR003958">
    <property type="entry name" value="CBFA_NFYB_domain"/>
</dbReference>
<keyword evidence="2" id="KW-0539">Nucleus</keyword>
<dbReference type="PANTHER" id="PTHR10252">
    <property type="entry name" value="HISTONE-LIKE TRANSCRIPTION FACTOR CCAAT-RELATED"/>
    <property type="match status" value="1"/>
</dbReference>
<dbReference type="Proteomes" id="UP000053447">
    <property type="component" value="Unassembled WGS sequence"/>
</dbReference>
<proteinExistence type="predicted"/>
<dbReference type="GO" id="GO:0008623">
    <property type="term" value="C:CHRAC"/>
    <property type="evidence" value="ECO:0007669"/>
    <property type="project" value="TreeGrafter"/>
</dbReference>
<dbReference type="VEuPathDB" id="FungiDB:T551_03155"/>
<dbReference type="GO" id="GO:0006261">
    <property type="term" value="P:DNA-templated DNA replication"/>
    <property type="evidence" value="ECO:0007669"/>
    <property type="project" value="TreeGrafter"/>
</dbReference>
<feature type="compositionally biased region" description="Polar residues" evidence="3">
    <location>
        <begin position="118"/>
        <end position="132"/>
    </location>
</feature>
<reference evidence="6" key="1">
    <citation type="journal article" date="2016" name="Nat. Commun.">
        <title>Genome analysis of three Pneumocystis species reveals adaptation mechanisms to life exclusively in mammalian hosts.</title>
        <authorList>
            <person name="Ma L."/>
            <person name="Chen Z."/>
            <person name="Huang D.W."/>
            <person name="Kutty G."/>
            <person name="Ishihara M."/>
            <person name="Wang H."/>
            <person name="Abouelleil A."/>
            <person name="Bishop L."/>
            <person name="Davey E."/>
            <person name="Deng R."/>
            <person name="Deng X."/>
            <person name="Fan L."/>
            <person name="Fantoni G."/>
            <person name="Fitzgerald M."/>
            <person name="Gogineni E."/>
            <person name="Goldberg J.M."/>
            <person name="Handley G."/>
            <person name="Hu X."/>
            <person name="Huber C."/>
            <person name="Jiao X."/>
            <person name="Jones K."/>
            <person name="Levin J.Z."/>
            <person name="Liu Y."/>
            <person name="Macdonald P."/>
            <person name="Melnikov A."/>
            <person name="Raley C."/>
            <person name="Sassi M."/>
            <person name="Sherman B.T."/>
            <person name="Song X."/>
            <person name="Sykes S."/>
            <person name="Tran B."/>
            <person name="Walsh L."/>
            <person name="Xia Y."/>
            <person name="Yang J."/>
            <person name="Young S."/>
            <person name="Zeng Q."/>
            <person name="Zheng X."/>
            <person name="Stephens R."/>
            <person name="Nusbaum C."/>
            <person name="Birren B.W."/>
            <person name="Azadi P."/>
            <person name="Lempicki R.A."/>
            <person name="Cuomo C.A."/>
            <person name="Kovacs J.A."/>
        </authorList>
    </citation>
    <scope>NUCLEOTIDE SEQUENCE [LARGE SCALE GENOMIC DNA]</scope>
    <source>
        <strain evidence="6">RU7</strain>
    </source>
</reference>
<dbReference type="InterPro" id="IPR050568">
    <property type="entry name" value="Transcr_DNA_Rep_Reg"/>
</dbReference>
<dbReference type="Pfam" id="PF00808">
    <property type="entry name" value="CBFD_NFYB_HMF"/>
    <property type="match status" value="1"/>
</dbReference>
<evidence type="ECO:0000256" key="2">
    <source>
        <dbReference type="ARBA" id="ARBA00023242"/>
    </source>
</evidence>
<dbReference type="GeneID" id="28941673"/>
<feature type="domain" description="Transcription factor CBF/NF-Y/archaeal histone" evidence="4">
    <location>
        <begin position="18"/>
        <end position="77"/>
    </location>
</feature>
<feature type="region of interest" description="Disordered" evidence="3">
    <location>
        <begin position="98"/>
        <end position="152"/>
    </location>
</feature>
<dbReference type="GO" id="GO:0046982">
    <property type="term" value="F:protein heterodimerization activity"/>
    <property type="evidence" value="ECO:0007669"/>
    <property type="project" value="InterPro"/>
</dbReference>
<dbReference type="STRING" id="1408657.A0A0W4ZFN3"/>
<comment type="caution">
    <text evidence="5">The sequence shown here is derived from an EMBL/GenBank/DDBJ whole genome shotgun (WGS) entry which is preliminary data.</text>
</comment>
<dbReference type="SUPFAM" id="SSF47113">
    <property type="entry name" value="Histone-fold"/>
    <property type="match status" value="1"/>
</dbReference>
<dbReference type="CDD" id="cd23645">
    <property type="entry name" value="HFD_Dpb3-like"/>
    <property type="match status" value="1"/>
</dbReference>
<dbReference type="AlphaFoldDB" id="A0A0W4ZFN3"/>
<accession>A0A0W4ZFN3</accession>
<protein>
    <recommendedName>
        <fullName evidence="4">Transcription factor CBF/NF-Y/archaeal histone domain-containing protein</fullName>
    </recommendedName>
</protein>
<comment type="subcellular location">
    <subcellularLocation>
        <location evidence="1">Nucleus</location>
    </subcellularLocation>
</comment>
<evidence type="ECO:0000256" key="1">
    <source>
        <dbReference type="ARBA" id="ARBA00004123"/>
    </source>
</evidence>
<organism evidence="5 6">
    <name type="scientific">Pneumocystis jirovecii (strain RU7)</name>
    <name type="common">Human pneumocystis pneumonia agent</name>
    <dbReference type="NCBI Taxonomy" id="1408657"/>
    <lineage>
        <taxon>Eukaryota</taxon>
        <taxon>Fungi</taxon>
        <taxon>Dikarya</taxon>
        <taxon>Ascomycota</taxon>
        <taxon>Taphrinomycotina</taxon>
        <taxon>Pneumocystomycetes</taxon>
        <taxon>Pneumocystaceae</taxon>
        <taxon>Pneumocystis</taxon>
    </lineage>
</organism>
<sequence>MQNMHCQDITGTSILSVSKIKKIIQIDDDIVQCSRNSAFLIAIATEMFIQYITHQGLLMCLNENKKTILYRHLATAVSRIDCLEFLSDTIPRTITFKDLPSKKTKSSKDPFGPFEPSGPSNPTGSAVLQDTQIPEDFKDPTEPAQIMATDTP</sequence>
<evidence type="ECO:0000256" key="3">
    <source>
        <dbReference type="SAM" id="MobiDB-lite"/>
    </source>
</evidence>
<dbReference type="InterPro" id="IPR009072">
    <property type="entry name" value="Histone-fold"/>
</dbReference>
<dbReference type="Gene3D" id="1.10.20.10">
    <property type="entry name" value="Histone, subunit A"/>
    <property type="match status" value="1"/>
</dbReference>
<evidence type="ECO:0000259" key="4">
    <source>
        <dbReference type="Pfam" id="PF00808"/>
    </source>
</evidence>
<gene>
    <name evidence="5" type="ORF">T551_03155</name>
</gene>
<keyword evidence="6" id="KW-1185">Reference proteome</keyword>
<dbReference type="RefSeq" id="XP_018228317.1">
    <property type="nucleotide sequence ID" value="XM_018375418.1"/>
</dbReference>
<dbReference type="OrthoDB" id="636685at2759"/>
<dbReference type="PANTHER" id="PTHR10252:SF54">
    <property type="entry name" value="CHROMATIN ACCESSIBILITY COMPLEX PROTEIN 1"/>
    <property type="match status" value="1"/>
</dbReference>